<comment type="caution">
    <text evidence="1">The sequence shown here is derived from an EMBL/GenBank/DDBJ whole genome shotgun (WGS) entry which is preliminary data.</text>
</comment>
<organism evidence="1 2">
    <name type="scientific">Comamonas brasiliensis</name>
    <dbReference type="NCBI Taxonomy" id="1812482"/>
    <lineage>
        <taxon>Bacteria</taxon>
        <taxon>Pseudomonadati</taxon>
        <taxon>Pseudomonadota</taxon>
        <taxon>Betaproteobacteria</taxon>
        <taxon>Burkholderiales</taxon>
        <taxon>Comamonadaceae</taxon>
        <taxon>Comamonas</taxon>
    </lineage>
</organism>
<protein>
    <submittedName>
        <fullName evidence="1">Uncharacterized protein</fullName>
    </submittedName>
</protein>
<dbReference type="Pfam" id="PF10899">
    <property type="entry name" value="AbiGi"/>
    <property type="match status" value="1"/>
</dbReference>
<dbReference type="InterPro" id="IPR021223">
    <property type="entry name" value="AbiGi"/>
</dbReference>
<accession>A0ABS5LRM3</accession>
<proteinExistence type="predicted"/>
<gene>
    <name evidence="1" type="ORF">DJFAAGMI_01897</name>
</gene>
<dbReference type="EMBL" id="JAANES010000002">
    <property type="protein sequence ID" value="MBS3019158.1"/>
    <property type="molecule type" value="Genomic_DNA"/>
</dbReference>
<evidence type="ECO:0000313" key="2">
    <source>
        <dbReference type="Proteomes" id="UP001647436"/>
    </source>
</evidence>
<evidence type="ECO:0000313" key="1">
    <source>
        <dbReference type="EMBL" id="MBS3019158.1"/>
    </source>
</evidence>
<name>A0ABS5LRM3_9BURK</name>
<reference evidence="1 2" key="1">
    <citation type="submission" date="2020-03" db="EMBL/GenBank/DDBJ databases">
        <title>The role of nitrogen metabolism on polyethylene biodegradation.</title>
        <authorList>
            <person name="Peixoto J."/>
            <person name="Vizzotto C.S."/>
            <person name="Ramos A."/>
            <person name="Alves G."/>
            <person name="Steindorff A."/>
            <person name="Kruger R."/>
        </authorList>
    </citation>
    <scope>NUCLEOTIDE SEQUENCE [LARGE SCALE GENOMIC DNA]</scope>
    <source>
        <strain evidence="1 2">PE63</strain>
    </source>
</reference>
<keyword evidence="2" id="KW-1185">Reference proteome</keyword>
<sequence length="171" mass="19431">MTREWATANALNPVFYLAGENPVSAELRRLGVLANRLKDEELAKANHTLRYVYAHVKPSQGIMTVDGSPVEKDFYLESEWRHVPRSTDIRDYLHANAFENPDALERHNQSSKVHCSLKFTPKDVKYIFVKSDADIPDLINFIQVGLDRYPGADTKVLMSRVTSLESIQADI</sequence>
<dbReference type="Proteomes" id="UP001647436">
    <property type="component" value="Unassembled WGS sequence"/>
</dbReference>